<organism evidence="8 9">
    <name type="scientific">Wolfiporia cocos (strain MD-104)</name>
    <name type="common">Brown rot fungus</name>
    <dbReference type="NCBI Taxonomy" id="742152"/>
    <lineage>
        <taxon>Eukaryota</taxon>
        <taxon>Fungi</taxon>
        <taxon>Dikarya</taxon>
        <taxon>Basidiomycota</taxon>
        <taxon>Agaricomycotina</taxon>
        <taxon>Agaricomycetes</taxon>
        <taxon>Polyporales</taxon>
        <taxon>Phaeolaceae</taxon>
        <taxon>Wolfiporia</taxon>
    </lineage>
</organism>
<evidence type="ECO:0000256" key="5">
    <source>
        <dbReference type="SAM" id="MobiDB-lite"/>
    </source>
</evidence>
<evidence type="ECO:0000259" key="6">
    <source>
        <dbReference type="PROSITE" id="PS50048"/>
    </source>
</evidence>
<evidence type="ECO:0008006" key="10">
    <source>
        <dbReference type="Google" id="ProtNLM"/>
    </source>
</evidence>
<accession>A0A2H3IWI1</accession>
<dbReference type="SMART" id="SM00066">
    <property type="entry name" value="GAL4"/>
    <property type="match status" value="1"/>
</dbReference>
<dbReference type="GO" id="GO:0006351">
    <property type="term" value="P:DNA-templated transcription"/>
    <property type="evidence" value="ECO:0007669"/>
    <property type="project" value="InterPro"/>
</dbReference>
<dbReference type="PANTHER" id="PTHR31001:SF56">
    <property type="entry name" value="ZN(2)-C6 FUNGAL-TYPE DOMAIN-CONTAINING PROTEIN"/>
    <property type="match status" value="1"/>
</dbReference>
<evidence type="ECO:0000313" key="8">
    <source>
        <dbReference type="EMBL" id="PCH34306.1"/>
    </source>
</evidence>
<dbReference type="EMBL" id="KB467831">
    <property type="protein sequence ID" value="PCH34306.1"/>
    <property type="molecule type" value="Genomic_DNA"/>
</dbReference>
<evidence type="ECO:0000256" key="4">
    <source>
        <dbReference type="SAM" id="Coils"/>
    </source>
</evidence>
<dbReference type="Proteomes" id="UP000218811">
    <property type="component" value="Unassembled WGS sequence"/>
</dbReference>
<feature type="compositionally biased region" description="Basic and acidic residues" evidence="5">
    <location>
        <begin position="7"/>
        <end position="18"/>
    </location>
</feature>
<keyword evidence="2" id="KW-0479">Metal-binding</keyword>
<dbReference type="InterPro" id="IPR017896">
    <property type="entry name" value="4Fe4S_Fe-S-bd"/>
</dbReference>
<dbReference type="PROSITE" id="PS50048">
    <property type="entry name" value="ZN2_CY6_FUNGAL_2"/>
    <property type="match status" value="1"/>
</dbReference>
<dbReference type="AlphaFoldDB" id="A0A2H3IWI1"/>
<evidence type="ECO:0000259" key="7">
    <source>
        <dbReference type="PROSITE" id="PS51379"/>
    </source>
</evidence>
<proteinExistence type="predicted"/>
<dbReference type="CDD" id="cd12148">
    <property type="entry name" value="fungal_TF_MHR"/>
    <property type="match status" value="1"/>
</dbReference>
<feature type="region of interest" description="Disordered" evidence="5">
    <location>
        <begin position="660"/>
        <end position="688"/>
    </location>
</feature>
<feature type="domain" description="4Fe-4S ferredoxin-type" evidence="7">
    <location>
        <begin position="36"/>
        <end position="68"/>
    </location>
</feature>
<dbReference type="STRING" id="742152.A0A2H3IWI1"/>
<evidence type="ECO:0000313" key="9">
    <source>
        <dbReference type="Proteomes" id="UP000218811"/>
    </source>
</evidence>
<feature type="region of interest" description="Disordered" evidence="5">
    <location>
        <begin position="1"/>
        <end position="24"/>
    </location>
</feature>
<dbReference type="PANTHER" id="PTHR31001">
    <property type="entry name" value="UNCHARACTERIZED TRANSCRIPTIONAL REGULATORY PROTEIN"/>
    <property type="match status" value="1"/>
</dbReference>
<keyword evidence="9" id="KW-1185">Reference proteome</keyword>
<dbReference type="InterPro" id="IPR050613">
    <property type="entry name" value="Sec_Metabolite_Reg"/>
</dbReference>
<dbReference type="InterPro" id="IPR007219">
    <property type="entry name" value="XnlR_reg_dom"/>
</dbReference>
<feature type="compositionally biased region" description="Polar residues" evidence="5">
    <location>
        <begin position="671"/>
        <end position="681"/>
    </location>
</feature>
<gene>
    <name evidence="8" type="ORF">WOLCODRAFT_95215</name>
</gene>
<dbReference type="InterPro" id="IPR001138">
    <property type="entry name" value="Zn2Cys6_DnaBD"/>
</dbReference>
<name>A0A2H3IWI1_WOLCO</name>
<dbReference type="OMA" id="CETCVKR"/>
<evidence type="ECO:0000256" key="3">
    <source>
        <dbReference type="ARBA" id="ARBA00023242"/>
    </source>
</evidence>
<feature type="compositionally biased region" description="Polar residues" evidence="5">
    <location>
        <begin position="754"/>
        <end position="763"/>
    </location>
</feature>
<dbReference type="InterPro" id="IPR036864">
    <property type="entry name" value="Zn2-C6_fun-type_DNA-bd_sf"/>
</dbReference>
<protein>
    <recommendedName>
        <fullName evidence="10">Zn(2)-C6 fungal-type domain-containing protein</fullName>
    </recommendedName>
</protein>
<evidence type="ECO:0000256" key="2">
    <source>
        <dbReference type="ARBA" id="ARBA00022723"/>
    </source>
</evidence>
<sequence length="805" mass="89339">MGPVARTIDKDKPNGEPKQRRRPGRVPVSCAECRRLKLRCDRKVPCETCVKRGCSAICPEGSLTTGKGNRLALADAEELHKKIERLRERSAALEEALRTLQAAVSDEPHPLLRENAMAVGSSERASGPSISAGPLLSRDDEDILDAFGTLTLGLRGESRFFGQTSRSEYLIHAPTRSEPLVLTIFPNLPKSLVDEANIELEVPCTEFGVQAEIHKMLPSLSRACQLCEIFTEYGQFLWYPIPRTELFDTILGAVYQPIPDIPCSLAGVHTIALLFMVFALATLFDTNMPPAAIEAHEFYLLSRVCLRCAPPIHDTTLNAVQTMIYMAQYLEMSDCEPAHTGSHKAWLQINLAVKLGLSVGLHVNGSRWKLDEDASQKRGRVFWQLFQQDTWISFGFGRPPGMCLAFIDCGFPKDPDEKINDQGQKESGFHPWVWQYTRLLQTIMTGAFGAKPPLYSAVLDYDRKVRDFPIPYNLRPSCSPGPNARCNEGPLPQYMQRFFAILCKETTLLSLHRPFFSQALQDQPQDLLRHRYGPSVMAIYRSAWRIVEIAKDAYKRDSAVTARISFIWSHALAGGIVMCLLVTRAPMSPLAASSVQELDSLYELFKLAANDSQVASNNLGVIEKLQRQAHEMMKAPRTEELYDELDRLGGRTHLIAATYEPPTSCARGSNRDASASQTAPQPVSVPPIRTPALNNADPSLSVPVTGGIPVSADIIHPTIMQDLRALEGPESTIDYSQMDFGTFIFDMPPDSPLAQPQPQSQRQPDIGAGQDFLDEMFGAQAFPTPEQTPPVLDATWQSFVEQLGF</sequence>
<feature type="region of interest" description="Disordered" evidence="5">
    <location>
        <begin position="748"/>
        <end position="769"/>
    </location>
</feature>
<dbReference type="GO" id="GO:0005634">
    <property type="term" value="C:nucleus"/>
    <property type="evidence" value="ECO:0007669"/>
    <property type="project" value="UniProtKB-SubCell"/>
</dbReference>
<dbReference type="SMART" id="SM00906">
    <property type="entry name" value="Fungal_trans"/>
    <property type="match status" value="1"/>
</dbReference>
<dbReference type="SUPFAM" id="SSF57701">
    <property type="entry name" value="Zn2/Cys6 DNA-binding domain"/>
    <property type="match status" value="1"/>
</dbReference>
<keyword evidence="4" id="KW-0175">Coiled coil</keyword>
<comment type="subcellular location">
    <subcellularLocation>
        <location evidence="1">Nucleus</location>
    </subcellularLocation>
</comment>
<dbReference type="Pfam" id="PF04082">
    <property type="entry name" value="Fungal_trans"/>
    <property type="match status" value="1"/>
</dbReference>
<reference evidence="8 9" key="1">
    <citation type="journal article" date="2012" name="Science">
        <title>The Paleozoic origin of enzymatic lignin decomposition reconstructed from 31 fungal genomes.</title>
        <authorList>
            <person name="Floudas D."/>
            <person name="Binder M."/>
            <person name="Riley R."/>
            <person name="Barry K."/>
            <person name="Blanchette R.A."/>
            <person name="Henrissat B."/>
            <person name="Martinez A.T."/>
            <person name="Otillar R."/>
            <person name="Spatafora J.W."/>
            <person name="Yadav J.S."/>
            <person name="Aerts A."/>
            <person name="Benoit I."/>
            <person name="Boyd A."/>
            <person name="Carlson A."/>
            <person name="Copeland A."/>
            <person name="Coutinho P.M."/>
            <person name="de Vries R.P."/>
            <person name="Ferreira P."/>
            <person name="Findley K."/>
            <person name="Foster B."/>
            <person name="Gaskell J."/>
            <person name="Glotzer D."/>
            <person name="Gorecki P."/>
            <person name="Heitman J."/>
            <person name="Hesse C."/>
            <person name="Hori C."/>
            <person name="Igarashi K."/>
            <person name="Jurgens J.A."/>
            <person name="Kallen N."/>
            <person name="Kersten P."/>
            <person name="Kohler A."/>
            <person name="Kuees U."/>
            <person name="Kumar T.K.A."/>
            <person name="Kuo A."/>
            <person name="LaButti K."/>
            <person name="Larrondo L.F."/>
            <person name="Lindquist E."/>
            <person name="Ling A."/>
            <person name="Lombard V."/>
            <person name="Lucas S."/>
            <person name="Lundell T."/>
            <person name="Martin R."/>
            <person name="McLaughlin D.J."/>
            <person name="Morgenstern I."/>
            <person name="Morin E."/>
            <person name="Murat C."/>
            <person name="Nagy L.G."/>
            <person name="Nolan M."/>
            <person name="Ohm R.A."/>
            <person name="Patyshakuliyeva A."/>
            <person name="Rokas A."/>
            <person name="Ruiz-Duenas F.J."/>
            <person name="Sabat G."/>
            <person name="Salamov A."/>
            <person name="Samejima M."/>
            <person name="Schmutz J."/>
            <person name="Slot J.C."/>
            <person name="St John F."/>
            <person name="Stenlid J."/>
            <person name="Sun H."/>
            <person name="Sun S."/>
            <person name="Syed K."/>
            <person name="Tsang A."/>
            <person name="Wiebenga A."/>
            <person name="Young D."/>
            <person name="Pisabarro A."/>
            <person name="Eastwood D.C."/>
            <person name="Martin F."/>
            <person name="Cullen D."/>
            <person name="Grigoriev I.V."/>
            <person name="Hibbett D.S."/>
        </authorList>
    </citation>
    <scope>NUCLEOTIDE SEQUENCE [LARGE SCALE GENOMIC DNA]</scope>
    <source>
        <strain evidence="8 9">MD-104</strain>
    </source>
</reference>
<dbReference type="GO" id="GO:0003677">
    <property type="term" value="F:DNA binding"/>
    <property type="evidence" value="ECO:0007669"/>
    <property type="project" value="InterPro"/>
</dbReference>
<keyword evidence="3" id="KW-0539">Nucleus</keyword>
<dbReference type="GO" id="GO:0000981">
    <property type="term" value="F:DNA-binding transcription factor activity, RNA polymerase II-specific"/>
    <property type="evidence" value="ECO:0007669"/>
    <property type="project" value="InterPro"/>
</dbReference>
<evidence type="ECO:0000256" key="1">
    <source>
        <dbReference type="ARBA" id="ARBA00004123"/>
    </source>
</evidence>
<dbReference type="PROSITE" id="PS51379">
    <property type="entry name" value="4FE4S_FER_2"/>
    <property type="match status" value="1"/>
</dbReference>
<dbReference type="PROSITE" id="PS00463">
    <property type="entry name" value="ZN2_CY6_FUNGAL_1"/>
    <property type="match status" value="1"/>
</dbReference>
<dbReference type="CDD" id="cd00067">
    <property type="entry name" value="GAL4"/>
    <property type="match status" value="1"/>
</dbReference>
<feature type="coiled-coil region" evidence="4">
    <location>
        <begin position="69"/>
        <end position="103"/>
    </location>
</feature>
<feature type="domain" description="Zn(2)-C6 fungal-type" evidence="6">
    <location>
        <begin position="29"/>
        <end position="58"/>
    </location>
</feature>
<dbReference type="GO" id="GO:0008270">
    <property type="term" value="F:zinc ion binding"/>
    <property type="evidence" value="ECO:0007669"/>
    <property type="project" value="InterPro"/>
</dbReference>
<dbReference type="Gene3D" id="4.10.240.10">
    <property type="entry name" value="Zn(2)-C6 fungal-type DNA-binding domain"/>
    <property type="match status" value="1"/>
</dbReference>
<dbReference type="OrthoDB" id="424974at2759"/>